<keyword evidence="8" id="KW-1185">Reference proteome</keyword>
<dbReference type="EMBL" id="JGYW01000001">
    <property type="protein sequence ID" value="KFI60141.1"/>
    <property type="molecule type" value="Genomic_DNA"/>
</dbReference>
<dbReference type="Proteomes" id="UP000003656">
    <property type="component" value="Unassembled WGS sequence"/>
</dbReference>
<dbReference type="RefSeq" id="WP_006295691.1">
    <property type="nucleotide sequence ID" value="NZ_ABXB03000004.1"/>
</dbReference>
<comment type="similarity">
    <text evidence="1">Belongs to the AB hydrolase superfamily. AB hydrolase 2 family.</text>
</comment>
<sequence length="262" mass="28868">MTDNAMTTNTDGTEPANLTGRESNVVPGRFGEPLRVKHAIMSRGGTANTPSRPLLLLLHGWGSNEEDLGSLMQHVAPYNDWVSLRAPLELQAPVRTMFGMQPGAYSWFHDSIPTGEDLDRDIYAASVAIDEWVTNNIPDERPIVPLGFSQGGALAIQLLRIHAERYRAAVCLSGFLAPGLLREAFPDDAKLEQLDIPTFYGHGDATDTVVPRYDVAATSAWLAEHTFLTEHTYRGLDHSVNMDELADLRQWMLECNIASGLL</sequence>
<feature type="domain" description="Phospholipase/carboxylesterase/thioesterase" evidence="4">
    <location>
        <begin position="48"/>
        <end position="252"/>
    </location>
</feature>
<dbReference type="AlphaFoldDB" id="D1NWH6"/>
<dbReference type="InterPro" id="IPR003140">
    <property type="entry name" value="PLipase/COase/thioEstase"/>
</dbReference>
<dbReference type="GO" id="GO:0016787">
    <property type="term" value="F:hydrolase activity"/>
    <property type="evidence" value="ECO:0007669"/>
    <property type="project" value="UniProtKB-KW"/>
</dbReference>
<dbReference type="Proteomes" id="UP000029074">
    <property type="component" value="Unassembled WGS sequence"/>
</dbReference>
<dbReference type="Gene3D" id="3.40.50.1820">
    <property type="entry name" value="alpha/beta hydrolase"/>
    <property type="match status" value="1"/>
</dbReference>
<organism evidence="5 7">
    <name type="scientific">Bifidobacterium gallicum DSM 20093 = LMG 11596</name>
    <dbReference type="NCBI Taxonomy" id="561180"/>
    <lineage>
        <taxon>Bacteria</taxon>
        <taxon>Bacillati</taxon>
        <taxon>Actinomycetota</taxon>
        <taxon>Actinomycetes</taxon>
        <taxon>Bifidobacteriales</taxon>
        <taxon>Bifidobacteriaceae</taxon>
        <taxon>Bifidobacterium</taxon>
    </lineage>
</organism>
<evidence type="ECO:0000313" key="5">
    <source>
        <dbReference type="EMBL" id="EFA22462.1"/>
    </source>
</evidence>
<dbReference type="STRING" id="561180.BIFGAL_04226"/>
<keyword evidence="2 5" id="KW-0378">Hydrolase</keyword>
<dbReference type="EMBL" id="ABXB03000004">
    <property type="protein sequence ID" value="EFA22462.1"/>
    <property type="molecule type" value="Genomic_DNA"/>
</dbReference>
<dbReference type="eggNOG" id="COG0400">
    <property type="taxonomic scope" value="Bacteria"/>
</dbReference>
<feature type="compositionally biased region" description="Polar residues" evidence="3">
    <location>
        <begin position="1"/>
        <end position="12"/>
    </location>
</feature>
<gene>
    <name evidence="6" type="ORF">BGLCM_0162</name>
    <name evidence="5" type="ORF">BIFGAL_04226</name>
</gene>
<dbReference type="SUPFAM" id="SSF53474">
    <property type="entry name" value="alpha/beta-Hydrolases"/>
    <property type="match status" value="1"/>
</dbReference>
<reference evidence="5 7" key="1">
    <citation type="submission" date="2009-11" db="EMBL/GenBank/DDBJ databases">
        <authorList>
            <person name="Weinstock G."/>
            <person name="Sodergren E."/>
            <person name="Clifton S."/>
            <person name="Fulton L."/>
            <person name="Fulton B."/>
            <person name="Courtney L."/>
            <person name="Fronick C."/>
            <person name="Harrison M."/>
            <person name="Strong C."/>
            <person name="Farmer C."/>
            <person name="Delahaunty K."/>
            <person name="Markovic C."/>
            <person name="Hall O."/>
            <person name="Minx P."/>
            <person name="Tomlinson C."/>
            <person name="Mitreva M."/>
            <person name="Nelson J."/>
            <person name="Hou S."/>
            <person name="Wollam A."/>
            <person name="Pepin K.H."/>
            <person name="Johnson M."/>
            <person name="Bhonagiri V."/>
            <person name="Nash W.E."/>
            <person name="Warren W."/>
            <person name="Chinwalla A."/>
            <person name="Mardis E.R."/>
            <person name="Wilson R.K."/>
        </authorList>
    </citation>
    <scope>NUCLEOTIDE SEQUENCE [LARGE SCALE GENOMIC DNA]</scope>
    <source>
        <strain evidence="5 7">DSM 20093</strain>
    </source>
</reference>
<comment type="caution">
    <text evidence="5">The sequence shown here is derived from an EMBL/GenBank/DDBJ whole genome shotgun (WGS) entry which is preliminary data.</text>
</comment>
<evidence type="ECO:0000256" key="2">
    <source>
        <dbReference type="ARBA" id="ARBA00022801"/>
    </source>
</evidence>
<dbReference type="Pfam" id="PF02230">
    <property type="entry name" value="Abhydrolase_2"/>
    <property type="match status" value="1"/>
</dbReference>
<name>D1NWH6_9BIFI</name>
<dbReference type="PANTHER" id="PTHR10655">
    <property type="entry name" value="LYSOPHOSPHOLIPASE-RELATED"/>
    <property type="match status" value="1"/>
</dbReference>
<dbReference type="EC" id="3.1.-.-" evidence="5"/>
<evidence type="ECO:0000259" key="4">
    <source>
        <dbReference type="Pfam" id="PF02230"/>
    </source>
</evidence>
<reference evidence="6 8" key="2">
    <citation type="submission" date="2014-03" db="EMBL/GenBank/DDBJ databases">
        <title>Genomics of Bifidobacteria.</title>
        <authorList>
            <person name="Ventura M."/>
            <person name="Milani C."/>
            <person name="Lugli G.A."/>
        </authorList>
    </citation>
    <scope>NUCLEOTIDE SEQUENCE [LARGE SCALE GENOMIC DNA]</scope>
    <source>
        <strain evidence="6 8">LMG 11596</strain>
    </source>
</reference>
<dbReference type="PANTHER" id="PTHR10655:SF17">
    <property type="entry name" value="LYSOPHOSPHOLIPASE-LIKE PROTEIN 1"/>
    <property type="match status" value="1"/>
</dbReference>
<feature type="region of interest" description="Disordered" evidence="3">
    <location>
        <begin position="1"/>
        <end position="25"/>
    </location>
</feature>
<evidence type="ECO:0000313" key="6">
    <source>
        <dbReference type="EMBL" id="KFI60141.1"/>
    </source>
</evidence>
<evidence type="ECO:0000256" key="1">
    <source>
        <dbReference type="ARBA" id="ARBA00006499"/>
    </source>
</evidence>
<evidence type="ECO:0000256" key="3">
    <source>
        <dbReference type="SAM" id="MobiDB-lite"/>
    </source>
</evidence>
<dbReference type="InterPro" id="IPR029058">
    <property type="entry name" value="AB_hydrolase_fold"/>
</dbReference>
<protein>
    <submittedName>
        <fullName evidence="5 6">Esterase</fullName>
        <ecNumber evidence="5">3.1.-.-</ecNumber>
    </submittedName>
</protein>
<proteinExistence type="inferred from homology"/>
<dbReference type="InterPro" id="IPR050565">
    <property type="entry name" value="LYPA1-2/EST-like"/>
</dbReference>
<accession>D1NWH6</accession>
<evidence type="ECO:0000313" key="7">
    <source>
        <dbReference type="Proteomes" id="UP000003656"/>
    </source>
</evidence>
<evidence type="ECO:0000313" key="8">
    <source>
        <dbReference type="Proteomes" id="UP000029074"/>
    </source>
</evidence>